<sequence>MTKFLLFIYCLLAGAREEALPGPSCCWPMTPRDIYFFQIEVSITTSPNYSEKYSGRECVCGGKKRGKGGKEAGSRLRLDCGKPFECLYQWLFERPLESIDQK</sequence>
<evidence type="ECO:0000256" key="1">
    <source>
        <dbReference type="SAM" id="SignalP"/>
    </source>
</evidence>
<comment type="caution">
    <text evidence="2">The sequence shown here is derived from an EMBL/GenBank/DDBJ whole genome shotgun (WGS) entry which is preliminary data.</text>
</comment>
<keyword evidence="3" id="KW-1185">Reference proteome</keyword>
<name>A0AAE1BA09_9GAST</name>
<dbReference type="Proteomes" id="UP001283361">
    <property type="component" value="Unassembled WGS sequence"/>
</dbReference>
<gene>
    <name evidence="2" type="ORF">RRG08_033872</name>
</gene>
<dbReference type="EMBL" id="JAWDGP010000286">
    <property type="protein sequence ID" value="KAK3801686.1"/>
    <property type="molecule type" value="Genomic_DNA"/>
</dbReference>
<dbReference type="AlphaFoldDB" id="A0AAE1BA09"/>
<evidence type="ECO:0000313" key="2">
    <source>
        <dbReference type="EMBL" id="KAK3801686.1"/>
    </source>
</evidence>
<feature type="chain" id="PRO_5042265006" evidence="1">
    <location>
        <begin position="18"/>
        <end position="102"/>
    </location>
</feature>
<protein>
    <submittedName>
        <fullName evidence="2">Uncharacterized protein</fullName>
    </submittedName>
</protein>
<organism evidence="2 3">
    <name type="scientific">Elysia crispata</name>
    <name type="common">lettuce slug</name>
    <dbReference type="NCBI Taxonomy" id="231223"/>
    <lineage>
        <taxon>Eukaryota</taxon>
        <taxon>Metazoa</taxon>
        <taxon>Spiralia</taxon>
        <taxon>Lophotrochozoa</taxon>
        <taxon>Mollusca</taxon>
        <taxon>Gastropoda</taxon>
        <taxon>Heterobranchia</taxon>
        <taxon>Euthyneura</taxon>
        <taxon>Panpulmonata</taxon>
        <taxon>Sacoglossa</taxon>
        <taxon>Placobranchoidea</taxon>
        <taxon>Plakobranchidae</taxon>
        <taxon>Elysia</taxon>
    </lineage>
</organism>
<reference evidence="2" key="1">
    <citation type="journal article" date="2023" name="G3 (Bethesda)">
        <title>A reference genome for the long-term kleptoplast-retaining sea slug Elysia crispata morphotype clarki.</title>
        <authorList>
            <person name="Eastman K.E."/>
            <person name="Pendleton A.L."/>
            <person name="Shaikh M.A."/>
            <person name="Suttiyut T."/>
            <person name="Ogas R."/>
            <person name="Tomko P."/>
            <person name="Gavelis G."/>
            <person name="Widhalm J.R."/>
            <person name="Wisecaver J.H."/>
        </authorList>
    </citation>
    <scope>NUCLEOTIDE SEQUENCE</scope>
    <source>
        <strain evidence="2">ECLA1</strain>
    </source>
</reference>
<evidence type="ECO:0000313" key="3">
    <source>
        <dbReference type="Proteomes" id="UP001283361"/>
    </source>
</evidence>
<proteinExistence type="predicted"/>
<keyword evidence="1" id="KW-0732">Signal</keyword>
<accession>A0AAE1BA09</accession>
<feature type="signal peptide" evidence="1">
    <location>
        <begin position="1"/>
        <end position="17"/>
    </location>
</feature>